<evidence type="ECO:0000313" key="2">
    <source>
        <dbReference type="Proteomes" id="UP001500908"/>
    </source>
</evidence>
<reference evidence="2" key="1">
    <citation type="journal article" date="2019" name="Int. J. Syst. Evol. Microbiol.">
        <title>The Global Catalogue of Microorganisms (GCM) 10K type strain sequencing project: providing services to taxonomists for standard genome sequencing and annotation.</title>
        <authorList>
            <consortium name="The Broad Institute Genomics Platform"/>
            <consortium name="The Broad Institute Genome Sequencing Center for Infectious Disease"/>
            <person name="Wu L."/>
            <person name="Ma J."/>
        </authorList>
    </citation>
    <scope>NUCLEOTIDE SEQUENCE [LARGE SCALE GENOMIC DNA]</scope>
    <source>
        <strain evidence="2">JCM 17137</strain>
    </source>
</reference>
<evidence type="ECO:0000313" key="1">
    <source>
        <dbReference type="EMBL" id="GAA3766025.1"/>
    </source>
</evidence>
<name>A0ABP7GJV8_9ACTN</name>
<dbReference type="RefSeq" id="WP_344977269.1">
    <property type="nucleotide sequence ID" value="NZ_BAABDD010000050.1"/>
</dbReference>
<accession>A0ABP7GJV8</accession>
<keyword evidence="2" id="KW-1185">Reference proteome</keyword>
<dbReference type="EMBL" id="BAABDD010000050">
    <property type="protein sequence ID" value="GAA3766025.1"/>
    <property type="molecule type" value="Genomic_DNA"/>
</dbReference>
<sequence length="102" mass="11462">MPSARASRVRSYVAGLGVVPPDYARFCGLHARHRLTWRLTYEPEQVVPYRAHHRAEEGLVLAASTLDDLAFALEEFTAPIHAHSGEEPVARFTIQPAREVDR</sequence>
<dbReference type="Proteomes" id="UP001500908">
    <property type="component" value="Unassembled WGS sequence"/>
</dbReference>
<proteinExistence type="predicted"/>
<organism evidence="1 2">
    <name type="scientific">Salinactinospora qingdaonensis</name>
    <dbReference type="NCBI Taxonomy" id="702744"/>
    <lineage>
        <taxon>Bacteria</taxon>
        <taxon>Bacillati</taxon>
        <taxon>Actinomycetota</taxon>
        <taxon>Actinomycetes</taxon>
        <taxon>Streptosporangiales</taxon>
        <taxon>Nocardiopsidaceae</taxon>
        <taxon>Salinactinospora</taxon>
    </lineage>
</organism>
<comment type="caution">
    <text evidence="1">The sequence shown here is derived from an EMBL/GenBank/DDBJ whole genome shotgun (WGS) entry which is preliminary data.</text>
</comment>
<gene>
    <name evidence="1" type="ORF">GCM10022402_49050</name>
</gene>
<protein>
    <submittedName>
        <fullName evidence="1">Uncharacterized protein</fullName>
    </submittedName>
</protein>